<dbReference type="Gene3D" id="1.20.1250.20">
    <property type="entry name" value="MFS general substrate transporter like domains"/>
    <property type="match status" value="2"/>
</dbReference>
<sequence length="389" mass="42132">MLPELNMQSKAGWLIWAAILIGAINLRTVMTSVSPLMPALIDELKASSIGVSFLYSIPILCMGLFSQISVWIIKKIHIEKAISALLFIQGISMIMRYYSPGYITLIVSAIISGVAIAALGPLISGFVKKHLAHKATLGMSVFTFSIGLGAALSASLSGWLYTSGTADWPFSLATWGVLSILSAMFWLNIKSDNSNSQSPTNSDYTIPKKNITVYFLVIFFALQAGLTFSLMAWLTPLLVNKTNDYSLATYYFSLFSFLQLVGSLIFPPLLEKLGSKHGEYISAGFVLLGVISLSLPGNIPLGLLLTGVGCGAVFSYSLMMPLQLTKNYKECSAWSALMLGGGYTLSSLFPLGYAVLQDKGSDHPMIFLMLIIQAASLLGVLVFLKRRIV</sequence>
<feature type="transmembrane region" description="Helical" evidence="4">
    <location>
        <begin position="168"/>
        <end position="189"/>
    </location>
</feature>
<evidence type="ECO:0000313" key="6">
    <source>
        <dbReference type="Proteomes" id="UP000275394"/>
    </source>
</evidence>
<evidence type="ECO:0000256" key="1">
    <source>
        <dbReference type="ARBA" id="ARBA00022692"/>
    </source>
</evidence>
<dbReference type="AlphaFoldDB" id="A0A3N2DK85"/>
<evidence type="ECO:0000256" key="2">
    <source>
        <dbReference type="ARBA" id="ARBA00022989"/>
    </source>
</evidence>
<feature type="transmembrane region" description="Helical" evidence="4">
    <location>
        <begin position="139"/>
        <end position="162"/>
    </location>
</feature>
<keyword evidence="1 4" id="KW-0812">Transmembrane</keyword>
<feature type="transmembrane region" description="Helical" evidence="4">
    <location>
        <begin position="80"/>
        <end position="99"/>
    </location>
</feature>
<feature type="transmembrane region" description="Helical" evidence="4">
    <location>
        <begin position="278"/>
        <end position="295"/>
    </location>
</feature>
<dbReference type="EMBL" id="RKHR01000005">
    <property type="protein sequence ID" value="ROS00188.1"/>
    <property type="molecule type" value="Genomic_DNA"/>
</dbReference>
<feature type="transmembrane region" description="Helical" evidence="4">
    <location>
        <begin position="210"/>
        <end position="235"/>
    </location>
</feature>
<dbReference type="GO" id="GO:0022857">
    <property type="term" value="F:transmembrane transporter activity"/>
    <property type="evidence" value="ECO:0007669"/>
    <property type="project" value="InterPro"/>
</dbReference>
<feature type="transmembrane region" description="Helical" evidence="4">
    <location>
        <begin position="247"/>
        <end position="266"/>
    </location>
</feature>
<dbReference type="PANTHER" id="PTHR23523">
    <property type="match status" value="1"/>
</dbReference>
<feature type="transmembrane region" description="Helical" evidence="4">
    <location>
        <begin position="105"/>
        <end position="127"/>
    </location>
</feature>
<dbReference type="InterPro" id="IPR036259">
    <property type="entry name" value="MFS_trans_sf"/>
</dbReference>
<protein>
    <submittedName>
        <fullName evidence="5">CP family cyanate transporter-like MFS transporter</fullName>
    </submittedName>
</protein>
<feature type="transmembrane region" description="Helical" evidence="4">
    <location>
        <begin position="331"/>
        <end position="353"/>
    </location>
</feature>
<dbReference type="PANTHER" id="PTHR23523:SF2">
    <property type="entry name" value="2-NITROIMIDAZOLE TRANSPORTER"/>
    <property type="match status" value="1"/>
</dbReference>
<evidence type="ECO:0000256" key="4">
    <source>
        <dbReference type="SAM" id="Phobius"/>
    </source>
</evidence>
<dbReference type="SUPFAM" id="SSF103473">
    <property type="entry name" value="MFS general substrate transporter"/>
    <property type="match status" value="1"/>
</dbReference>
<proteinExistence type="predicted"/>
<evidence type="ECO:0000256" key="3">
    <source>
        <dbReference type="ARBA" id="ARBA00023136"/>
    </source>
</evidence>
<gene>
    <name evidence="5" type="ORF">EDC56_2825</name>
</gene>
<dbReference type="InterPro" id="IPR011701">
    <property type="entry name" value="MFS"/>
</dbReference>
<keyword evidence="2 4" id="KW-1133">Transmembrane helix</keyword>
<dbReference type="InterPro" id="IPR052524">
    <property type="entry name" value="MFS_Cyanate_Porter"/>
</dbReference>
<keyword evidence="3 4" id="KW-0472">Membrane</keyword>
<reference evidence="5 6" key="1">
    <citation type="submission" date="2018-11" db="EMBL/GenBank/DDBJ databases">
        <title>Genomic Encyclopedia of Type Strains, Phase IV (KMG-IV): sequencing the most valuable type-strain genomes for metagenomic binning, comparative biology and taxonomic classification.</title>
        <authorList>
            <person name="Goeker M."/>
        </authorList>
    </citation>
    <scope>NUCLEOTIDE SEQUENCE [LARGE SCALE GENOMIC DNA]</scope>
    <source>
        <strain evidence="5 6">DSM 100316</strain>
    </source>
</reference>
<evidence type="ECO:0000313" key="5">
    <source>
        <dbReference type="EMBL" id="ROS00188.1"/>
    </source>
</evidence>
<feature type="transmembrane region" description="Helical" evidence="4">
    <location>
        <begin position="365"/>
        <end position="384"/>
    </location>
</feature>
<organism evidence="5 6">
    <name type="scientific">Sinobacterium caligoides</name>
    <dbReference type="NCBI Taxonomy" id="933926"/>
    <lineage>
        <taxon>Bacteria</taxon>
        <taxon>Pseudomonadati</taxon>
        <taxon>Pseudomonadota</taxon>
        <taxon>Gammaproteobacteria</taxon>
        <taxon>Cellvibrionales</taxon>
        <taxon>Spongiibacteraceae</taxon>
        <taxon>Sinobacterium</taxon>
    </lineage>
</organism>
<accession>A0A3N2DK85</accession>
<feature type="transmembrane region" description="Helical" evidence="4">
    <location>
        <begin position="301"/>
        <end position="319"/>
    </location>
</feature>
<keyword evidence="6" id="KW-1185">Reference proteome</keyword>
<feature type="transmembrane region" description="Helical" evidence="4">
    <location>
        <begin position="12"/>
        <end position="33"/>
    </location>
</feature>
<name>A0A3N2DK85_9GAMM</name>
<comment type="caution">
    <text evidence="5">The sequence shown here is derived from an EMBL/GenBank/DDBJ whole genome shotgun (WGS) entry which is preliminary data.</text>
</comment>
<dbReference type="Proteomes" id="UP000275394">
    <property type="component" value="Unassembled WGS sequence"/>
</dbReference>
<dbReference type="Pfam" id="PF07690">
    <property type="entry name" value="MFS_1"/>
    <property type="match status" value="1"/>
</dbReference>
<feature type="transmembrane region" description="Helical" evidence="4">
    <location>
        <begin position="53"/>
        <end position="73"/>
    </location>
</feature>